<reference evidence="7" key="3">
    <citation type="submission" date="2021-05" db="UniProtKB">
        <authorList>
            <consortium name="EnsemblPlants"/>
        </authorList>
    </citation>
    <scope>IDENTIFICATION</scope>
    <source>
        <strain evidence="7">cv. B73</strain>
    </source>
</reference>
<dbReference type="OrthoDB" id="1855062at2759"/>
<dbReference type="EnsemblPlants" id="Zm00001eb058760_T004">
    <property type="protein sequence ID" value="Zm00001eb058760_P004"/>
    <property type="gene ID" value="Zm00001eb058760"/>
</dbReference>
<dbReference type="EMBL" id="CM007647">
    <property type="protein sequence ID" value="ONM09784.1"/>
    <property type="molecule type" value="Genomic_DNA"/>
</dbReference>
<dbReference type="GO" id="GO:0016567">
    <property type="term" value="P:protein ubiquitination"/>
    <property type="evidence" value="ECO:0007669"/>
    <property type="project" value="UniProtKB-UniPathway"/>
</dbReference>
<dbReference type="PaxDb" id="4577-GRMZM2G085189_P01"/>
<dbReference type="AlphaFoldDB" id="A0A1D6L651"/>
<dbReference type="RefSeq" id="XP_008665487.1">
    <property type="nucleotide sequence ID" value="XM_008667265.2"/>
</dbReference>
<keyword evidence="9" id="KW-1267">Proteomics identification</keyword>
<feature type="compositionally biased region" description="Low complexity" evidence="4">
    <location>
        <begin position="97"/>
        <end position="114"/>
    </location>
</feature>
<dbReference type="Gramene" id="Zm00001eb058760_T002">
    <property type="protein sequence ID" value="Zm00001eb058760_P002"/>
    <property type="gene ID" value="Zm00001eb058760"/>
</dbReference>
<evidence type="ECO:0000256" key="3">
    <source>
        <dbReference type="ARBA" id="ARBA00022786"/>
    </source>
</evidence>
<keyword evidence="3" id="KW-0833">Ubl conjugation pathway</keyword>
<proteinExistence type="evidence at protein level"/>
<evidence type="ECO:0000256" key="4">
    <source>
        <dbReference type="SAM" id="MobiDB-lite"/>
    </source>
</evidence>
<dbReference type="InterPro" id="IPR058039">
    <property type="entry name" value="At3g05675-like_ankyrin"/>
</dbReference>
<dbReference type="Gramene" id="Zm00001eb058760_T004">
    <property type="protein sequence ID" value="Zm00001eb058760_P004"/>
    <property type="gene ID" value="Zm00001eb058760"/>
</dbReference>
<dbReference type="RefSeq" id="XP_008665486.1">
    <property type="nucleotide sequence ID" value="XM_008667264.4"/>
</dbReference>
<dbReference type="InterPro" id="IPR011333">
    <property type="entry name" value="SKP1/BTB/POZ_sf"/>
</dbReference>
<feature type="region of interest" description="Disordered" evidence="4">
    <location>
        <begin position="40"/>
        <end position="121"/>
    </location>
</feature>
<accession>A0A1D6L651</accession>
<organism evidence="6">
    <name type="scientific">Zea mays</name>
    <name type="common">Maize</name>
    <dbReference type="NCBI Taxonomy" id="4577"/>
    <lineage>
        <taxon>Eukaryota</taxon>
        <taxon>Viridiplantae</taxon>
        <taxon>Streptophyta</taxon>
        <taxon>Embryophyta</taxon>
        <taxon>Tracheophyta</taxon>
        <taxon>Spermatophyta</taxon>
        <taxon>Magnoliopsida</taxon>
        <taxon>Liliopsida</taxon>
        <taxon>Poales</taxon>
        <taxon>Poaceae</taxon>
        <taxon>PACMAD clade</taxon>
        <taxon>Panicoideae</taxon>
        <taxon>Andropogonodae</taxon>
        <taxon>Andropogoneae</taxon>
        <taxon>Tripsacinae</taxon>
        <taxon>Zea</taxon>
    </lineage>
</organism>
<dbReference type="OMA" id="ETLYNSC"/>
<dbReference type="EnsemblPlants" id="Zm00001eb058760_T001">
    <property type="protein sequence ID" value="Zm00001eb058760_P001"/>
    <property type="gene ID" value="Zm00001eb058760"/>
</dbReference>
<dbReference type="IntAct" id="A0A1D6L651">
    <property type="interactions" value="9"/>
</dbReference>
<dbReference type="PANTHER" id="PTHR31060:SF5">
    <property type="entry name" value="PRLI-INTERACTING FACTOR G, PUTATIVE, EXPRESSED-RELATED"/>
    <property type="match status" value="1"/>
</dbReference>
<gene>
    <name evidence="7" type="primary">LOC103644072</name>
    <name evidence="6" type="ORF">ZEAMMB73_Zm00001d034194</name>
</gene>
<dbReference type="PROSITE" id="PS50097">
    <property type="entry name" value="BTB"/>
    <property type="match status" value="1"/>
</dbReference>
<protein>
    <submittedName>
        <fullName evidence="6">BTB/POZ domain-containing protein</fullName>
    </submittedName>
</protein>
<dbReference type="Gramene" id="Zm00001eb058760_T003">
    <property type="protein sequence ID" value="Zm00001eb058760_P003"/>
    <property type="gene ID" value="Zm00001eb058760"/>
</dbReference>
<dbReference type="eggNOG" id="ENOG502QUCJ">
    <property type="taxonomic scope" value="Eukaryota"/>
</dbReference>
<dbReference type="Proteomes" id="UP000007305">
    <property type="component" value="Chromosome 1"/>
</dbReference>
<dbReference type="Gene3D" id="3.30.710.10">
    <property type="entry name" value="Potassium Channel Kv1.1, Chain A"/>
    <property type="match status" value="1"/>
</dbReference>
<evidence type="ECO:0000313" key="7">
    <source>
        <dbReference type="EnsemblPlants" id="Zm00001eb058760_P001"/>
    </source>
</evidence>
<reference evidence="7" key="2">
    <citation type="submission" date="2019-07" db="EMBL/GenBank/DDBJ databases">
        <authorList>
            <person name="Seetharam A."/>
            <person name="Woodhouse M."/>
            <person name="Cannon E."/>
        </authorList>
    </citation>
    <scope>NUCLEOTIDE SEQUENCE [LARGE SCALE GENOMIC DNA]</scope>
    <source>
        <strain evidence="7">cv. B73</strain>
    </source>
</reference>
<evidence type="ECO:0000256" key="1">
    <source>
        <dbReference type="ARBA" id="ARBA00002668"/>
    </source>
</evidence>
<dbReference type="Pfam" id="PF25553">
    <property type="entry name" value="BTB-POZ_ANK-like"/>
    <property type="match status" value="1"/>
</dbReference>
<dbReference type="InterPro" id="IPR038920">
    <property type="entry name" value="At3g05675-like"/>
</dbReference>
<name>A0A1D6L651_MAIZE</name>
<dbReference type="EnsemblPlants" id="Zm00001eb058760_T003">
    <property type="protein sequence ID" value="Zm00001eb058760_P003"/>
    <property type="gene ID" value="Zm00001eb058760"/>
</dbReference>
<dbReference type="UniPathway" id="UPA00143"/>
<evidence type="ECO:0000259" key="5">
    <source>
        <dbReference type="PROSITE" id="PS50097"/>
    </source>
</evidence>
<dbReference type="SUPFAM" id="SSF54695">
    <property type="entry name" value="POZ domain"/>
    <property type="match status" value="1"/>
</dbReference>
<comment type="pathway">
    <text evidence="2">Protein modification; protein ubiquitination.</text>
</comment>
<sequence>MAESKVASLDARTTKIRNVPIAVTPEGFWCCPSQAVLQKTAKSQNPQAKTKPKGGASPLAPKAAPPIQRAPTISSERRTHSTPTRAKTNSEEQRCLPPAEDAAANNNATNPPKAVNERPQKQHKVSVGFGQLETSDLKVVLYGKDGVAVKMSVHKNTLAGNSTFFADKLSGQSPASSIEVTDCEDVEIYVETVGLMYCSDVKQRLIKQTVPRVLRVLKVAELLGFPACVMSCLDYLEAVPWVGEEEENVVSSVRNLQSESYGVSPVLKRVAPSDRTTPPNDTFSHIIELVLRSSEDRGRREMKSLVQKLLKESSTGCMSGSSDLCSAVLYRSCRNCLDSLLILFQQATDSDFAEQALNTKEPVFRQVALEADNLLWLAEILADRNAADEFAVIWASQRELAGLHSRLPVKSRHLVSCVTARLFVGIGKGEMLPSKDTRRLLLDVWLQPLMDDYNWLQHGCRSFDRKVVEEGVGRTILTLPLEDQQTILLSWLGSFLKVGDSCPNLQKAFEVWWRRTFVRPYAEQQGNRSQSGRS</sequence>
<dbReference type="EMBL" id="CM007647">
    <property type="protein sequence ID" value="ONM09783.1"/>
    <property type="molecule type" value="Genomic_DNA"/>
</dbReference>
<dbReference type="ExpressionAtlas" id="A0A1D6L651">
    <property type="expression patterns" value="baseline and differential"/>
</dbReference>
<dbReference type="EnsemblPlants" id="Zm00001eb058760_T002">
    <property type="protein sequence ID" value="Zm00001eb058760_P002"/>
    <property type="gene ID" value="Zm00001eb058760"/>
</dbReference>
<keyword evidence="8" id="KW-1185">Reference proteome</keyword>
<dbReference type="KEGG" id="zma:103644072"/>
<evidence type="ECO:0000256" key="2">
    <source>
        <dbReference type="ARBA" id="ARBA00004906"/>
    </source>
</evidence>
<dbReference type="PANTHER" id="PTHR31060">
    <property type="entry name" value="OSJNBA0011J08.25 PROTEIN-RELATED"/>
    <property type="match status" value="1"/>
</dbReference>
<evidence type="ECO:0000313" key="6">
    <source>
        <dbReference type="EMBL" id="ONM09782.1"/>
    </source>
</evidence>
<dbReference type="InterPro" id="IPR000210">
    <property type="entry name" value="BTB/POZ_dom"/>
</dbReference>
<dbReference type="FunCoup" id="A0A1D6L651">
    <property type="interactions" value="3840"/>
</dbReference>
<dbReference type="Pfam" id="PF00651">
    <property type="entry name" value="BTB"/>
    <property type="match status" value="1"/>
</dbReference>
<dbReference type="Gramene" id="Zm00001eb058760_T001">
    <property type="protein sequence ID" value="Zm00001eb058760_P001"/>
    <property type="gene ID" value="Zm00001eb058760"/>
</dbReference>
<evidence type="ECO:0007829" key="9">
    <source>
        <dbReference type="PeptideAtlas" id="A0A1D6L651"/>
    </source>
</evidence>
<comment type="function">
    <text evidence="1">May act as a substrate-specific adapter of an E3 ubiquitin-protein ligase complex (CUL3-RBX1-BTB) which mediates the ubiquitination and subsequent proteasomal degradation of target proteins.</text>
</comment>
<feature type="domain" description="BTB" evidence="5">
    <location>
        <begin position="135"/>
        <end position="205"/>
    </location>
</feature>
<dbReference type="EMBL" id="CM007647">
    <property type="protein sequence ID" value="ONM09782.1"/>
    <property type="molecule type" value="Genomic_DNA"/>
</dbReference>
<reference evidence="6 8" key="1">
    <citation type="submission" date="2015-12" db="EMBL/GenBank/DDBJ databases">
        <title>Update maize B73 reference genome by single molecule sequencing technologies.</title>
        <authorList>
            <consortium name="Maize Genome Sequencing Project"/>
            <person name="Ware D."/>
        </authorList>
    </citation>
    <scope>NUCLEOTIDE SEQUENCE [LARGE SCALE GENOMIC DNA]</scope>
    <source>
        <strain evidence="8">cv. B73</strain>
        <tissue evidence="6">Seedling</tissue>
    </source>
</reference>
<dbReference type="SMR" id="A0A1D6L651"/>
<evidence type="ECO:0000313" key="8">
    <source>
        <dbReference type="Proteomes" id="UP000007305"/>
    </source>
</evidence>
<dbReference type="EMBL" id="CM007647">
    <property type="protein sequence ID" value="ONM09781.1"/>
    <property type="molecule type" value="Genomic_DNA"/>
</dbReference>
<dbReference type="GeneID" id="103644072"/>